<evidence type="ECO:0000313" key="2">
    <source>
        <dbReference type="EMBL" id="RIA75665.1"/>
    </source>
</evidence>
<gene>
    <name evidence="2" type="ORF">EI71_01233</name>
</gene>
<keyword evidence="3" id="KW-1185">Reference proteome</keyword>
<feature type="transmembrane region" description="Helical" evidence="1">
    <location>
        <begin position="20"/>
        <end position="44"/>
    </location>
</feature>
<proteinExistence type="predicted"/>
<comment type="caution">
    <text evidence="2">The sequence shown here is derived from an EMBL/GenBank/DDBJ whole genome shotgun (WGS) entry which is preliminary data.</text>
</comment>
<organism evidence="2 3">
    <name type="scientific">Anaeroplasma bactoclasticum</name>
    <dbReference type="NCBI Taxonomy" id="2088"/>
    <lineage>
        <taxon>Bacteria</taxon>
        <taxon>Bacillati</taxon>
        <taxon>Mycoplasmatota</taxon>
        <taxon>Mollicutes</taxon>
        <taxon>Anaeroplasmatales</taxon>
        <taxon>Anaeroplasmataceae</taxon>
        <taxon>Anaeroplasma</taxon>
    </lineage>
</organism>
<protein>
    <submittedName>
        <fullName evidence="2">Uncharacterized protein</fullName>
    </submittedName>
</protein>
<dbReference type="Proteomes" id="UP000266506">
    <property type="component" value="Unassembled WGS sequence"/>
</dbReference>
<dbReference type="AlphaFoldDB" id="A0A397RU71"/>
<evidence type="ECO:0000256" key="1">
    <source>
        <dbReference type="SAM" id="Phobius"/>
    </source>
</evidence>
<dbReference type="RefSeq" id="WP_119016363.1">
    <property type="nucleotide sequence ID" value="NZ_QXEV01000013.1"/>
</dbReference>
<name>A0A397RU71_9MOLU</name>
<sequence>MTKEEMKIYADKYRKTMKKLSIGLSIFIFIIAAILFSVAIIFFIYGNDKIMYILGGIMATLGAVDILGGIKLISYSKKKFTNMKDLDCAIHYCKIHGFDSKME</sequence>
<dbReference type="EMBL" id="QXEV01000013">
    <property type="protein sequence ID" value="RIA75665.1"/>
    <property type="molecule type" value="Genomic_DNA"/>
</dbReference>
<keyword evidence="1" id="KW-0472">Membrane</keyword>
<keyword evidence="1" id="KW-1133">Transmembrane helix</keyword>
<feature type="transmembrane region" description="Helical" evidence="1">
    <location>
        <begin position="50"/>
        <end position="73"/>
    </location>
</feature>
<accession>A0A397RU71</accession>
<keyword evidence="1" id="KW-0812">Transmembrane</keyword>
<evidence type="ECO:0000313" key="3">
    <source>
        <dbReference type="Proteomes" id="UP000266506"/>
    </source>
</evidence>
<reference evidence="2 3" key="1">
    <citation type="submission" date="2018-08" db="EMBL/GenBank/DDBJ databases">
        <title>Genomic Encyclopedia of Archaeal and Bacterial Type Strains, Phase II (KMG-II): from individual species to whole genera.</title>
        <authorList>
            <person name="Goeker M."/>
        </authorList>
    </citation>
    <scope>NUCLEOTIDE SEQUENCE [LARGE SCALE GENOMIC DNA]</scope>
    <source>
        <strain evidence="2 3">ATCC 27112</strain>
    </source>
</reference>
<dbReference type="InParanoid" id="A0A397RU71"/>